<dbReference type="GO" id="GO:0016614">
    <property type="term" value="F:oxidoreductase activity, acting on CH-OH group of donors"/>
    <property type="evidence" value="ECO:0007669"/>
    <property type="project" value="UniProtKB-ARBA"/>
</dbReference>
<dbReference type="GO" id="GO:0010181">
    <property type="term" value="F:FMN binding"/>
    <property type="evidence" value="ECO:0007669"/>
    <property type="project" value="InterPro"/>
</dbReference>
<reference evidence="9 10" key="1">
    <citation type="journal article" date="2015" name="Stand. Genomic Sci.">
        <title>Genomic Encyclopedia of Bacterial and Archaeal Type Strains, Phase III: the genomes of soil and plant-associated and newly described type strains.</title>
        <authorList>
            <person name="Whitman W.B."/>
            <person name="Woyke T."/>
            <person name="Klenk H.P."/>
            <person name="Zhou Y."/>
            <person name="Lilburn T.G."/>
            <person name="Beck B.J."/>
            <person name="De Vos P."/>
            <person name="Vandamme P."/>
            <person name="Eisen J.A."/>
            <person name="Garrity G."/>
            <person name="Hugenholtz P."/>
            <person name="Kyrpides N.C."/>
        </authorList>
    </citation>
    <scope>NUCLEOTIDE SEQUENCE [LARGE SCALE GENOMIC DNA]</scope>
    <source>
        <strain evidence="9 10">CGMCC 1.7748</strain>
    </source>
</reference>
<feature type="binding site" evidence="7">
    <location>
        <position position="153"/>
    </location>
    <ligand>
        <name>FMN</name>
        <dbReference type="ChEBI" id="CHEBI:58210"/>
    </ligand>
</feature>
<dbReference type="InterPro" id="IPR037396">
    <property type="entry name" value="FMN_HAD"/>
</dbReference>
<proteinExistence type="inferred from homology"/>
<dbReference type="PANTHER" id="PTHR10578">
    <property type="entry name" value="S -2-HYDROXY-ACID OXIDASE-RELATED"/>
    <property type="match status" value="1"/>
</dbReference>
<comment type="caution">
    <text evidence="9">The sequence shown here is derived from an EMBL/GenBank/DDBJ whole genome shotgun (WGS) entry which is preliminary data.</text>
</comment>
<feature type="binding site" evidence="7">
    <location>
        <position position="271"/>
    </location>
    <ligand>
        <name>FMN</name>
        <dbReference type="ChEBI" id="CHEBI:58210"/>
    </ligand>
</feature>
<feature type="binding site" evidence="7">
    <location>
        <position position="121"/>
    </location>
    <ligand>
        <name>FMN</name>
        <dbReference type="ChEBI" id="CHEBI:58210"/>
    </ligand>
</feature>
<feature type="binding site" evidence="7">
    <location>
        <begin position="304"/>
        <end position="308"/>
    </location>
    <ligand>
        <name>FMN</name>
        <dbReference type="ChEBI" id="CHEBI:58210"/>
    </ligand>
</feature>
<keyword evidence="3 7" id="KW-0288">FMN</keyword>
<dbReference type="Gene3D" id="3.20.20.70">
    <property type="entry name" value="Aldolase class I"/>
    <property type="match status" value="1"/>
</dbReference>
<dbReference type="Pfam" id="PF01070">
    <property type="entry name" value="FMN_dh"/>
    <property type="match status" value="1"/>
</dbReference>
<dbReference type="SUPFAM" id="SSF51395">
    <property type="entry name" value="FMN-linked oxidoreductases"/>
    <property type="match status" value="1"/>
</dbReference>
<dbReference type="FunFam" id="3.20.20.70:FF:000029">
    <property type="entry name" value="L-lactate dehydrogenase"/>
    <property type="match status" value="1"/>
</dbReference>
<gene>
    <name evidence="9" type="ORF">IQ35_03167</name>
</gene>
<feature type="binding site" evidence="7">
    <location>
        <position position="249"/>
    </location>
    <ligand>
        <name>FMN</name>
        <dbReference type="ChEBI" id="CHEBI:58210"/>
    </ligand>
</feature>
<dbReference type="InterPro" id="IPR013785">
    <property type="entry name" value="Aldolase_TIM"/>
</dbReference>
<evidence type="ECO:0000313" key="10">
    <source>
        <dbReference type="Proteomes" id="UP000316624"/>
    </source>
</evidence>
<evidence type="ECO:0000256" key="7">
    <source>
        <dbReference type="PIRSR" id="PIRSR000138-2"/>
    </source>
</evidence>
<evidence type="ECO:0000256" key="4">
    <source>
        <dbReference type="ARBA" id="ARBA00023002"/>
    </source>
</evidence>
<feature type="binding site" evidence="7">
    <location>
        <position position="273"/>
    </location>
    <ligand>
        <name>glyoxylate</name>
        <dbReference type="ChEBI" id="CHEBI:36655"/>
    </ligand>
</feature>
<accession>A0A562K7R0</accession>
<organism evidence="9 10">
    <name type="scientific">Sphingobium wenxiniae (strain DSM 21828 / CGMCC 1.7748 / JZ-1)</name>
    <dbReference type="NCBI Taxonomy" id="595605"/>
    <lineage>
        <taxon>Bacteria</taxon>
        <taxon>Pseudomonadati</taxon>
        <taxon>Pseudomonadota</taxon>
        <taxon>Alphaproteobacteria</taxon>
        <taxon>Sphingomonadales</taxon>
        <taxon>Sphingomonadaceae</taxon>
        <taxon>Sphingobium</taxon>
    </lineage>
</organism>
<evidence type="ECO:0000256" key="1">
    <source>
        <dbReference type="ARBA" id="ARBA00001917"/>
    </source>
</evidence>
<protein>
    <submittedName>
        <fullName evidence="9">4-hydroxymandelate oxidase</fullName>
    </submittedName>
</protein>
<feature type="binding site" evidence="7">
    <location>
        <position position="276"/>
    </location>
    <ligand>
        <name>glyoxylate</name>
        <dbReference type="ChEBI" id="CHEBI:36655"/>
    </ligand>
</feature>
<evidence type="ECO:0000259" key="8">
    <source>
        <dbReference type="PROSITE" id="PS51349"/>
    </source>
</evidence>
<dbReference type="Proteomes" id="UP000316624">
    <property type="component" value="Unassembled WGS sequence"/>
</dbReference>
<feature type="binding site" evidence="7">
    <location>
        <position position="155"/>
    </location>
    <ligand>
        <name>glyoxylate</name>
        <dbReference type="ChEBI" id="CHEBI:36655"/>
    </ligand>
</feature>
<feature type="binding site" evidence="7">
    <location>
        <begin position="92"/>
        <end position="94"/>
    </location>
    <ligand>
        <name>FMN</name>
        <dbReference type="ChEBI" id="CHEBI:58210"/>
    </ligand>
</feature>
<evidence type="ECO:0000256" key="6">
    <source>
        <dbReference type="PIRSR" id="PIRSR000138-1"/>
    </source>
</evidence>
<keyword evidence="4" id="KW-0560">Oxidoreductase</keyword>
<dbReference type="RefSeq" id="WP_242003370.1">
    <property type="nucleotide sequence ID" value="NZ_JACIIY010000016.1"/>
</dbReference>
<feature type="domain" description="FMN hydroxy acid dehydrogenase" evidence="8">
    <location>
        <begin position="13"/>
        <end position="377"/>
    </location>
</feature>
<name>A0A562K7R0_SPHWJ</name>
<dbReference type="PANTHER" id="PTHR10578:SF143">
    <property type="entry name" value="FMN-DEPENDENT ALPHA-HYDROXY ACID DEHYDROGENASE PB1A11.03"/>
    <property type="match status" value="1"/>
</dbReference>
<feature type="binding site" evidence="7">
    <location>
        <begin position="327"/>
        <end position="328"/>
    </location>
    <ligand>
        <name>FMN</name>
        <dbReference type="ChEBI" id="CHEBI:58210"/>
    </ligand>
</feature>
<dbReference type="EMBL" id="VLKK01000015">
    <property type="protein sequence ID" value="TWH91481.1"/>
    <property type="molecule type" value="Genomic_DNA"/>
</dbReference>
<dbReference type="AlphaFoldDB" id="A0A562K7R0"/>
<dbReference type="InterPro" id="IPR000262">
    <property type="entry name" value="FMN-dep_DH"/>
</dbReference>
<dbReference type="PROSITE" id="PS51349">
    <property type="entry name" value="FMN_HYDROXY_ACID_DH_2"/>
    <property type="match status" value="1"/>
</dbReference>
<comment type="similarity">
    <text evidence="5">Belongs to the FMN-dependent alpha-hydroxy acid dehydrogenase family.</text>
</comment>
<evidence type="ECO:0000256" key="5">
    <source>
        <dbReference type="ARBA" id="ARBA00024042"/>
    </source>
</evidence>
<keyword evidence="2 7" id="KW-0285">Flavoprotein</keyword>
<comment type="cofactor">
    <cofactor evidence="1">
        <name>FMN</name>
        <dbReference type="ChEBI" id="CHEBI:58210"/>
    </cofactor>
</comment>
<dbReference type="PIRSF" id="PIRSF000138">
    <property type="entry name" value="Al-hdrx_acd_dh"/>
    <property type="match status" value="1"/>
</dbReference>
<sequence length="377" mass="40078">MTGTPAPQPPLTAIPGDLQSLSDYERRAERHMPLETWHHIQAGAGAGTSLAANRMQFDRYRLVPRMLTDMQGATTGMELFGLRHAAPILLAPVAYHRLAHPQGELATASAATALDTTMVVSTLSSIPLEDIAQAARAAAVELGRTAPPPLWFQLYVQPDRAYTAELIHRAEAAGYQVLVFTVDASVKRSDFTLPPDVDAANLRGMPRLSQNASAAGGQIVFGTPLLDAAPTWESLAWLRTATKLPIVVKGLLSPHDAKRAVEHGADGIIVSNHGGRVLDGLIPPLDALPAMVEAVEDRIPLLLDSGVRHGTDVLKALALGARAVLIGRPQVHALAVAGMQGVAHMLHILRAELELAMVQTGCARPAAIQRHHLADGS</sequence>
<keyword evidence="10" id="KW-1185">Reference proteome</keyword>
<evidence type="ECO:0000313" key="9">
    <source>
        <dbReference type="EMBL" id="TWH91481.1"/>
    </source>
</evidence>
<evidence type="ECO:0000256" key="2">
    <source>
        <dbReference type="ARBA" id="ARBA00022630"/>
    </source>
</evidence>
<dbReference type="CDD" id="cd02809">
    <property type="entry name" value="alpha_hydroxyacid_oxid_FMN"/>
    <property type="match status" value="1"/>
</dbReference>
<feature type="binding site" evidence="7">
    <location>
        <position position="181"/>
    </location>
    <ligand>
        <name>FMN</name>
        <dbReference type="ChEBI" id="CHEBI:58210"/>
    </ligand>
</feature>
<feature type="active site" description="Proton acceptor" evidence="6">
    <location>
        <position position="273"/>
    </location>
</feature>
<evidence type="ECO:0000256" key="3">
    <source>
        <dbReference type="ARBA" id="ARBA00022643"/>
    </source>
</evidence>
<dbReference type="InterPro" id="IPR012133">
    <property type="entry name" value="Alpha-hydoxy_acid_DH_FMN"/>
</dbReference>